<dbReference type="AlphaFoldDB" id="A0A374PB55"/>
<dbReference type="GO" id="GO:0008168">
    <property type="term" value="F:methyltransferase activity"/>
    <property type="evidence" value="ECO:0007669"/>
    <property type="project" value="UniProtKB-KW"/>
</dbReference>
<dbReference type="Pfam" id="PF13649">
    <property type="entry name" value="Methyltransf_25"/>
    <property type="match status" value="1"/>
</dbReference>
<dbReference type="GO" id="GO:0032259">
    <property type="term" value="P:methylation"/>
    <property type="evidence" value="ECO:0007669"/>
    <property type="project" value="UniProtKB-KW"/>
</dbReference>
<gene>
    <name evidence="2" type="ORF">DXD79_09180</name>
</gene>
<dbReference type="InterPro" id="IPR041698">
    <property type="entry name" value="Methyltransf_25"/>
</dbReference>
<name>A0A374PB55_9FIRM</name>
<dbReference type="SUPFAM" id="SSF53335">
    <property type="entry name" value="S-adenosyl-L-methionine-dependent methyltransferases"/>
    <property type="match status" value="1"/>
</dbReference>
<organism evidence="2 3">
    <name type="scientific">Hungatella hathewayi</name>
    <dbReference type="NCBI Taxonomy" id="154046"/>
    <lineage>
        <taxon>Bacteria</taxon>
        <taxon>Bacillati</taxon>
        <taxon>Bacillota</taxon>
        <taxon>Clostridia</taxon>
        <taxon>Lachnospirales</taxon>
        <taxon>Lachnospiraceae</taxon>
        <taxon>Hungatella</taxon>
    </lineage>
</organism>
<evidence type="ECO:0000313" key="2">
    <source>
        <dbReference type="EMBL" id="RGJ06146.1"/>
    </source>
</evidence>
<dbReference type="Gene3D" id="2.20.25.110">
    <property type="entry name" value="S-adenosyl-L-methionine-dependent methyltransferases"/>
    <property type="match status" value="1"/>
</dbReference>
<keyword evidence="2" id="KW-0489">Methyltransferase</keyword>
<evidence type="ECO:0000313" key="3">
    <source>
        <dbReference type="Proteomes" id="UP000263014"/>
    </source>
</evidence>
<reference evidence="2 3" key="1">
    <citation type="submission" date="2018-08" db="EMBL/GenBank/DDBJ databases">
        <title>A genome reference for cultivated species of the human gut microbiota.</title>
        <authorList>
            <person name="Zou Y."/>
            <person name="Xue W."/>
            <person name="Luo G."/>
        </authorList>
    </citation>
    <scope>NUCLEOTIDE SEQUENCE [LARGE SCALE GENOMIC DNA]</scope>
    <source>
        <strain evidence="2 3">TM09-12</strain>
    </source>
</reference>
<feature type="domain" description="Methyltransferase" evidence="1">
    <location>
        <begin position="41"/>
        <end position="132"/>
    </location>
</feature>
<dbReference type="EMBL" id="QSON01000003">
    <property type="protein sequence ID" value="RGJ06146.1"/>
    <property type="molecule type" value="Genomic_DNA"/>
</dbReference>
<dbReference type="Proteomes" id="UP000263014">
    <property type="component" value="Unassembled WGS sequence"/>
</dbReference>
<dbReference type="InterPro" id="IPR029063">
    <property type="entry name" value="SAM-dependent_MTases_sf"/>
</dbReference>
<keyword evidence="2" id="KW-0808">Transferase</keyword>
<sequence>MELKKNYYGSLCTEMYEILHEKAPQDELEFYLSYAEKEMSILEPLCGSGRFLIPFLEKGYQIKGVDNSREMLEKLKQKAPDSMVEQSDIEKYQTQESFDYIFISSGSVSLFTDMESCKSILSKMKTLLKKGGKFVFAVDTTANRCPDTDEYKESISVRTKENYELVLKTKSYFDETSHTQFGPGLYELYCGTELLQEERMDFQTHLYELGEMESILKEIGFTTVLVYSSFEKEIAEDNCPEMFLYECSF</sequence>
<comment type="caution">
    <text evidence="2">The sequence shown here is derived from an EMBL/GenBank/DDBJ whole genome shotgun (WGS) entry which is preliminary data.</text>
</comment>
<proteinExistence type="predicted"/>
<accession>A0A374PB55</accession>
<dbReference type="CDD" id="cd02440">
    <property type="entry name" value="AdoMet_MTases"/>
    <property type="match status" value="1"/>
</dbReference>
<dbReference type="RefSeq" id="WP_117622110.1">
    <property type="nucleotide sequence ID" value="NZ_QSON01000003.1"/>
</dbReference>
<protein>
    <submittedName>
        <fullName evidence="2">Class I SAM-dependent methyltransferase</fullName>
    </submittedName>
</protein>
<dbReference type="Gene3D" id="3.40.50.150">
    <property type="entry name" value="Vaccinia Virus protein VP39"/>
    <property type="match status" value="1"/>
</dbReference>
<evidence type="ECO:0000259" key="1">
    <source>
        <dbReference type="Pfam" id="PF13649"/>
    </source>
</evidence>